<protein>
    <recommendedName>
        <fullName evidence="2">Tetratricopeptide repeat protein</fullName>
    </recommendedName>
</protein>
<reference evidence="1" key="1">
    <citation type="submission" date="2024-07" db="EMBL/GenBank/DDBJ databases">
        <authorList>
            <person name="Kim Y.J."/>
            <person name="Jeong J.Y."/>
        </authorList>
    </citation>
    <scope>NUCLEOTIDE SEQUENCE</scope>
    <source>
        <strain evidence="1">GIHE-MW2</strain>
    </source>
</reference>
<accession>A0AAU8JEG2</accession>
<proteinExistence type="predicted"/>
<name>A0AAU8JEG2_9CYAN</name>
<evidence type="ECO:0000313" key="1">
    <source>
        <dbReference type="EMBL" id="XCM37616.1"/>
    </source>
</evidence>
<organism evidence="1">
    <name type="scientific">Planktothricoides raciborskii GIHE-MW2</name>
    <dbReference type="NCBI Taxonomy" id="2792601"/>
    <lineage>
        <taxon>Bacteria</taxon>
        <taxon>Bacillati</taxon>
        <taxon>Cyanobacteriota</taxon>
        <taxon>Cyanophyceae</taxon>
        <taxon>Oscillatoriophycideae</taxon>
        <taxon>Oscillatoriales</taxon>
        <taxon>Oscillatoriaceae</taxon>
        <taxon>Planktothricoides</taxon>
    </lineage>
</organism>
<dbReference type="AlphaFoldDB" id="A0AAU8JEG2"/>
<evidence type="ECO:0008006" key="2">
    <source>
        <dbReference type="Google" id="ProtNLM"/>
    </source>
</evidence>
<gene>
    <name evidence="1" type="ORF">ABWT76_000389</name>
</gene>
<dbReference type="RefSeq" id="WP_156332128.1">
    <property type="nucleotide sequence ID" value="NZ_CP159837.1"/>
</dbReference>
<sequence>MNNNLRSRMFSSSASLAPIRQRTSLNPASPKRLSRRHRLRNWQIALSPIWRSQTALGTIAAFSSTFCLMVGGVSMSLELMMNPEGVKWLEPLVPAWSQVPFANRQAPQSLEVIQAQISAQGLIPARPLVLDKLPSPQSNEGLWSYETGILLPVMARCSQTSGAEAEDCQKIVQLQLYLQVRSPDHPDDAQVYYQKISELNINGPAESYVISQLNDSYINGSSQPLPLTQLERFYSKAPNTGIWFQLSGQKTYKGEKITFGKIVHYNYETRYLSEMMQWASPNNQPPGWQEVTGGGHPELIIDRTTGIEPNLSIYQIQPVKFVVNPIELEEITLNTPGIKTQGYRDALWLASTGLWSPAWEMMAYQKQSLESLGNWTAAAQAQMDVVRFHAQVSQAQANARWRNPSQQVLMALVDGRWTQALEIYESQLALGNTMNDLLNTDQVDLWERVEMALRVNPKNIDLQAWGALIIAAQDGEWQAKDWLNQQSAKEEDRARLLDLLEKRSQAIERNQKIKNHRSRIVGNGLILAEINPEQWQPGNGASISLAPGEIWYQIQVIGFHDSVLWHEFPFNDLQLPRYKSSDFLWKHLGLHNDPNLQIIVWMPNGEQQTVTTTVKAIQFQNGVLNLLAAGKAIPSADPTTIALTGSAEMSKPLAVSNSALEWRSPRNLTLKQLNQQNPQWVSAILPVLWYELQLGGEVLPGLQTSPEMMLTQMSDWLVQLIDLTGNDKPEAVLTLKPDPTRQYSRPRTLILEDTGVLIYSELTSAKGQSVTGIAEVKDGGFTALVVEGSKGYTLQRWSSDRRRFEF</sequence>
<dbReference type="EMBL" id="CP159837">
    <property type="protein sequence ID" value="XCM37616.1"/>
    <property type="molecule type" value="Genomic_DNA"/>
</dbReference>